<comment type="catalytic activity">
    <reaction evidence="6">
        <text>N-terminal N-formyl-L-methionyl-[peptide] + H2O = N-terminal L-methionyl-[peptide] + formate</text>
        <dbReference type="Rhea" id="RHEA:24420"/>
        <dbReference type="Rhea" id="RHEA-COMP:10639"/>
        <dbReference type="Rhea" id="RHEA-COMP:10640"/>
        <dbReference type="ChEBI" id="CHEBI:15377"/>
        <dbReference type="ChEBI" id="CHEBI:15740"/>
        <dbReference type="ChEBI" id="CHEBI:49298"/>
        <dbReference type="ChEBI" id="CHEBI:64731"/>
        <dbReference type="EC" id="3.5.1.88"/>
    </reaction>
</comment>
<dbReference type="Pfam" id="PF01327">
    <property type="entry name" value="Pep_deformylase"/>
    <property type="match status" value="1"/>
</dbReference>
<evidence type="ECO:0000256" key="4">
    <source>
        <dbReference type="ARBA" id="ARBA00022917"/>
    </source>
</evidence>
<evidence type="ECO:0000313" key="8">
    <source>
        <dbReference type="Proteomes" id="UP000033220"/>
    </source>
</evidence>
<dbReference type="PRINTS" id="PR01576">
    <property type="entry name" value="PDEFORMYLASE"/>
</dbReference>
<evidence type="ECO:0000256" key="2">
    <source>
        <dbReference type="ARBA" id="ARBA00022723"/>
    </source>
</evidence>
<dbReference type="InterPro" id="IPR023635">
    <property type="entry name" value="Peptide_deformylase"/>
</dbReference>
<comment type="cofactor">
    <cofactor evidence="6">
        <name>Fe(2+)</name>
        <dbReference type="ChEBI" id="CHEBI:29033"/>
    </cofactor>
    <text evidence="6">Binds 1 Fe(2+) ion.</text>
</comment>
<feature type="binding site" evidence="6">
    <location>
        <position position="155"/>
    </location>
    <ligand>
        <name>Fe cation</name>
        <dbReference type="ChEBI" id="CHEBI:24875"/>
    </ligand>
</feature>
<gene>
    <name evidence="6" type="primary">def</name>
    <name evidence="7" type="ORF">RSPPHO_01884</name>
</gene>
<dbReference type="SUPFAM" id="SSF56420">
    <property type="entry name" value="Peptide deformylase"/>
    <property type="match status" value="1"/>
</dbReference>
<protein>
    <recommendedName>
        <fullName evidence="6">Peptide deformylase</fullName>
        <shortName evidence="6">PDF</shortName>
        <ecNumber evidence="6">3.5.1.88</ecNumber>
    </recommendedName>
    <alternativeName>
        <fullName evidence="6">Polypeptide deformylase</fullName>
    </alternativeName>
</protein>
<dbReference type="NCBIfam" id="NF001159">
    <property type="entry name" value="PRK00150.1-3"/>
    <property type="match status" value="1"/>
</dbReference>
<keyword evidence="2 6" id="KW-0479">Metal-binding</keyword>
<feature type="binding site" evidence="6">
    <location>
        <position position="113"/>
    </location>
    <ligand>
        <name>Fe cation</name>
        <dbReference type="ChEBI" id="CHEBI:24875"/>
    </ligand>
</feature>
<dbReference type="GO" id="GO:0006412">
    <property type="term" value="P:translation"/>
    <property type="evidence" value="ECO:0007669"/>
    <property type="project" value="UniProtKB-UniRule"/>
</dbReference>
<dbReference type="PANTHER" id="PTHR10458:SF20">
    <property type="entry name" value="PEPTIDE DEFORMYLASE 1"/>
    <property type="match status" value="1"/>
</dbReference>
<comment type="similarity">
    <text evidence="1 6">Belongs to the polypeptide deformylase family.</text>
</comment>
<name>H6SKJ5_PARPM</name>
<comment type="function">
    <text evidence="6">Removes the formyl group from the N-terminal Met of newly synthesized proteins. Requires at least a dipeptide for an efficient rate of reaction. N-terminal L-methionine is a prerequisite for activity but the enzyme has broad specificity at other positions.</text>
</comment>
<keyword evidence="5 6" id="KW-0408">Iron</keyword>
<reference evidence="7 8" key="1">
    <citation type="submission" date="2012-02" db="EMBL/GenBank/DDBJ databases">
        <title>Shotgun genome sequence of Phaeospirillum photometricum DSM 122.</title>
        <authorList>
            <person name="Duquesne K."/>
            <person name="Sturgis J."/>
        </authorList>
    </citation>
    <scope>NUCLEOTIDE SEQUENCE [LARGE SCALE GENOMIC DNA]</scope>
    <source>
        <strain evidence="8">DSM122</strain>
    </source>
</reference>
<dbReference type="eggNOG" id="COG0242">
    <property type="taxonomic scope" value="Bacteria"/>
</dbReference>
<dbReference type="InterPro" id="IPR036821">
    <property type="entry name" value="Peptide_deformylase_sf"/>
</dbReference>
<dbReference type="FunFam" id="3.90.45.10:FF:000003">
    <property type="entry name" value="Peptide deformylase"/>
    <property type="match status" value="1"/>
</dbReference>
<feature type="binding site" evidence="6">
    <location>
        <position position="159"/>
    </location>
    <ligand>
        <name>Fe cation</name>
        <dbReference type="ChEBI" id="CHEBI:24875"/>
    </ligand>
</feature>
<evidence type="ECO:0000313" key="7">
    <source>
        <dbReference type="EMBL" id="CCG08510.1"/>
    </source>
</evidence>
<dbReference type="GO" id="GO:0042586">
    <property type="term" value="F:peptide deformylase activity"/>
    <property type="evidence" value="ECO:0007669"/>
    <property type="project" value="UniProtKB-UniRule"/>
</dbReference>
<accession>H6SKJ5</accession>
<dbReference type="EC" id="3.5.1.88" evidence="6"/>
<keyword evidence="3 6" id="KW-0378">Hydrolase</keyword>
<dbReference type="Proteomes" id="UP000033220">
    <property type="component" value="Chromosome DSM 122"/>
</dbReference>
<dbReference type="CDD" id="cd00487">
    <property type="entry name" value="Pep_deformylase"/>
    <property type="match status" value="1"/>
</dbReference>
<dbReference type="PANTHER" id="PTHR10458">
    <property type="entry name" value="PEPTIDE DEFORMYLASE"/>
    <property type="match status" value="1"/>
</dbReference>
<evidence type="ECO:0000256" key="6">
    <source>
        <dbReference type="HAMAP-Rule" id="MF_00163"/>
    </source>
</evidence>
<dbReference type="NCBIfam" id="TIGR00079">
    <property type="entry name" value="pept_deformyl"/>
    <property type="match status" value="1"/>
</dbReference>
<dbReference type="AlphaFoldDB" id="H6SKJ5"/>
<dbReference type="EMBL" id="HE663493">
    <property type="protein sequence ID" value="CCG08510.1"/>
    <property type="molecule type" value="Genomic_DNA"/>
</dbReference>
<proteinExistence type="inferred from homology"/>
<keyword evidence="4 6" id="KW-0648">Protein biosynthesis</keyword>
<dbReference type="GO" id="GO:0046872">
    <property type="term" value="F:metal ion binding"/>
    <property type="evidence" value="ECO:0007669"/>
    <property type="project" value="UniProtKB-KW"/>
</dbReference>
<evidence type="ECO:0000256" key="3">
    <source>
        <dbReference type="ARBA" id="ARBA00022801"/>
    </source>
</evidence>
<evidence type="ECO:0000256" key="5">
    <source>
        <dbReference type="ARBA" id="ARBA00023004"/>
    </source>
</evidence>
<dbReference type="HOGENOM" id="CLU_061901_5_2_5"/>
<organism evidence="7 8">
    <name type="scientific">Pararhodospirillum photometricum DSM 122</name>
    <dbReference type="NCBI Taxonomy" id="1150469"/>
    <lineage>
        <taxon>Bacteria</taxon>
        <taxon>Pseudomonadati</taxon>
        <taxon>Pseudomonadota</taxon>
        <taxon>Alphaproteobacteria</taxon>
        <taxon>Rhodospirillales</taxon>
        <taxon>Rhodospirillaceae</taxon>
        <taxon>Pararhodospirillum</taxon>
    </lineage>
</organism>
<evidence type="ECO:0000256" key="1">
    <source>
        <dbReference type="ARBA" id="ARBA00010759"/>
    </source>
</evidence>
<feature type="active site" evidence="6">
    <location>
        <position position="156"/>
    </location>
</feature>
<dbReference type="HAMAP" id="MF_00163">
    <property type="entry name" value="Pep_deformylase"/>
    <property type="match status" value="1"/>
</dbReference>
<keyword evidence="8" id="KW-1185">Reference proteome</keyword>
<sequence>MAQTVKEHPDREEFFMALLKIARMGSPVLVNVARLVDDPMAPEIAHLMADMAETLADSGGVGLAAPQVHVPLRVILFHVPAERSGGEAVPLTTLINPSLTVLDDTEAAEWEGCLSLPGLTGRVARPRAIRYQGYDLMGRMVVRDAEGFHARVVQHELDHLNGVLYPMRLNDLADFGFVEEIRRALAPSPEDP</sequence>
<dbReference type="KEGG" id="rpm:RSPPHO_01884"/>
<dbReference type="Gene3D" id="3.90.45.10">
    <property type="entry name" value="Peptide deformylase"/>
    <property type="match status" value="1"/>
</dbReference>
<dbReference type="PATRIC" id="fig|1150469.3.peg.2120"/>
<dbReference type="STRING" id="1150469.RSPPHO_01884"/>
<dbReference type="PIRSF" id="PIRSF004749">
    <property type="entry name" value="Pep_def"/>
    <property type="match status" value="1"/>
</dbReference>